<organism evidence="1 2">
    <name type="scientific">Ascobolus immersus RN42</name>
    <dbReference type="NCBI Taxonomy" id="1160509"/>
    <lineage>
        <taxon>Eukaryota</taxon>
        <taxon>Fungi</taxon>
        <taxon>Dikarya</taxon>
        <taxon>Ascomycota</taxon>
        <taxon>Pezizomycotina</taxon>
        <taxon>Pezizomycetes</taxon>
        <taxon>Pezizales</taxon>
        <taxon>Ascobolaceae</taxon>
        <taxon>Ascobolus</taxon>
    </lineage>
</organism>
<keyword evidence="2" id="KW-1185">Reference proteome</keyword>
<reference evidence="1 2" key="1">
    <citation type="journal article" date="2018" name="Nat. Ecol. Evol.">
        <title>Pezizomycetes genomes reveal the molecular basis of ectomycorrhizal truffle lifestyle.</title>
        <authorList>
            <person name="Murat C."/>
            <person name="Payen T."/>
            <person name="Noel B."/>
            <person name="Kuo A."/>
            <person name="Morin E."/>
            <person name="Chen J."/>
            <person name="Kohler A."/>
            <person name="Krizsan K."/>
            <person name="Balestrini R."/>
            <person name="Da Silva C."/>
            <person name="Montanini B."/>
            <person name="Hainaut M."/>
            <person name="Levati E."/>
            <person name="Barry K.W."/>
            <person name="Belfiori B."/>
            <person name="Cichocki N."/>
            <person name="Clum A."/>
            <person name="Dockter R.B."/>
            <person name="Fauchery L."/>
            <person name="Guy J."/>
            <person name="Iotti M."/>
            <person name="Le Tacon F."/>
            <person name="Lindquist E.A."/>
            <person name="Lipzen A."/>
            <person name="Malagnac F."/>
            <person name="Mello A."/>
            <person name="Molinier V."/>
            <person name="Miyauchi S."/>
            <person name="Poulain J."/>
            <person name="Riccioni C."/>
            <person name="Rubini A."/>
            <person name="Sitrit Y."/>
            <person name="Splivallo R."/>
            <person name="Traeger S."/>
            <person name="Wang M."/>
            <person name="Zifcakova L."/>
            <person name="Wipf D."/>
            <person name="Zambonelli A."/>
            <person name="Paolocci F."/>
            <person name="Nowrousian M."/>
            <person name="Ottonello S."/>
            <person name="Baldrian P."/>
            <person name="Spatafora J.W."/>
            <person name="Henrissat B."/>
            <person name="Nagy L.G."/>
            <person name="Aury J.M."/>
            <person name="Wincker P."/>
            <person name="Grigoriev I.V."/>
            <person name="Bonfante P."/>
            <person name="Martin F.M."/>
        </authorList>
    </citation>
    <scope>NUCLEOTIDE SEQUENCE [LARGE SCALE GENOMIC DNA]</scope>
    <source>
        <strain evidence="1 2">RN42</strain>
    </source>
</reference>
<evidence type="ECO:0000313" key="2">
    <source>
        <dbReference type="Proteomes" id="UP000275078"/>
    </source>
</evidence>
<sequence length="299" mass="33467">MTGLTNLANFSTPDRPVPAATTLHYRYDLPSYHLAPNYPHPEPRLSTRDPAEQPFAVTTLLDPAEEPAPRQSSPEPSFRYYEPASPHLVHQPRLLPRILPFTNSLTSYLLTTIPSLLLSSPIPAPTIQNFARTSPLTYSDLANLIQAYTSPYLTWTRTLASSSFTNFNTLTTSPLSIPEKWVATKAILRTVREARTEVKKLLRGFEEVLDTIDGQVLEWEREVEEGFKALETDVADVVRVAELKGLRASVDSFIAVLWEGRKVLRKARKGVGKTGRAMWGFVDGLEVERLRVGDGVRRG</sequence>
<dbReference type="AlphaFoldDB" id="A0A3N4HMR2"/>
<dbReference type="EMBL" id="ML119771">
    <property type="protein sequence ID" value="RPA75113.1"/>
    <property type="molecule type" value="Genomic_DNA"/>
</dbReference>
<gene>
    <name evidence="1" type="ORF">BJ508DRAFT_418287</name>
</gene>
<proteinExistence type="predicted"/>
<dbReference type="Proteomes" id="UP000275078">
    <property type="component" value="Unassembled WGS sequence"/>
</dbReference>
<protein>
    <submittedName>
        <fullName evidence="1">Uncharacterized protein</fullName>
    </submittedName>
</protein>
<name>A0A3N4HMR2_ASCIM</name>
<evidence type="ECO:0000313" key="1">
    <source>
        <dbReference type="EMBL" id="RPA75113.1"/>
    </source>
</evidence>
<accession>A0A3N4HMR2</accession>